<dbReference type="Proteomes" id="UP000030765">
    <property type="component" value="Unassembled WGS sequence"/>
</dbReference>
<dbReference type="VEuPathDB" id="VectorBase:ASIC020411"/>
<organism evidence="1">
    <name type="scientific">Anopheles sinensis</name>
    <name type="common">Mosquito</name>
    <dbReference type="NCBI Taxonomy" id="74873"/>
    <lineage>
        <taxon>Eukaryota</taxon>
        <taxon>Metazoa</taxon>
        <taxon>Ecdysozoa</taxon>
        <taxon>Arthropoda</taxon>
        <taxon>Hexapoda</taxon>
        <taxon>Insecta</taxon>
        <taxon>Pterygota</taxon>
        <taxon>Neoptera</taxon>
        <taxon>Endopterygota</taxon>
        <taxon>Diptera</taxon>
        <taxon>Nematocera</taxon>
        <taxon>Culicoidea</taxon>
        <taxon>Culicidae</taxon>
        <taxon>Anophelinae</taxon>
        <taxon>Anopheles</taxon>
    </lineage>
</organism>
<sequence>MLRCDVSDLGPGGFCGRDSCYSHSLNLWLRPKPFHPQQPVVPPGRIVSRCEKGRNGSMSIPWVHAVSRQFPATLG</sequence>
<evidence type="ECO:0000313" key="2">
    <source>
        <dbReference type="EnsemblMetazoa" id="ASIC020411-PA"/>
    </source>
</evidence>
<dbReference type="EMBL" id="ATLV01025145">
    <property type="status" value="NOT_ANNOTATED_CDS"/>
    <property type="molecule type" value="Genomic_DNA"/>
</dbReference>
<proteinExistence type="predicted"/>
<reference evidence="1 3" key="1">
    <citation type="journal article" date="2014" name="BMC Genomics">
        <title>Genome sequence of Anopheles sinensis provides insight into genetics basis of mosquito competence for malaria parasites.</title>
        <authorList>
            <person name="Zhou D."/>
            <person name="Zhang D."/>
            <person name="Ding G."/>
            <person name="Shi L."/>
            <person name="Hou Q."/>
            <person name="Ye Y."/>
            <person name="Xu Y."/>
            <person name="Zhou H."/>
            <person name="Xiong C."/>
            <person name="Li S."/>
            <person name="Yu J."/>
            <person name="Hong S."/>
            <person name="Yu X."/>
            <person name="Zou P."/>
            <person name="Chen C."/>
            <person name="Chang X."/>
            <person name="Wang W."/>
            <person name="Lv Y."/>
            <person name="Sun Y."/>
            <person name="Ma L."/>
            <person name="Shen B."/>
            <person name="Zhu C."/>
        </authorList>
    </citation>
    <scope>NUCLEOTIDE SEQUENCE [LARGE SCALE GENOMIC DNA]</scope>
</reference>
<name>A0A084WPZ7_ANOSI</name>
<gene>
    <name evidence="1" type="ORF">ZHAS_00020411</name>
</gene>
<protein>
    <submittedName>
        <fullName evidence="1 2">Iron-regulated membrane protein</fullName>
    </submittedName>
</protein>
<dbReference type="AlphaFoldDB" id="A0A084WPZ7"/>
<dbReference type="EMBL" id="KE525369">
    <property type="protein sequence ID" value="KFB52291.1"/>
    <property type="molecule type" value="Genomic_DNA"/>
</dbReference>
<accession>A0A084WPZ7</accession>
<keyword evidence="3" id="KW-1185">Reference proteome</keyword>
<evidence type="ECO:0000313" key="3">
    <source>
        <dbReference type="Proteomes" id="UP000030765"/>
    </source>
</evidence>
<dbReference type="EnsemblMetazoa" id="ASIC020411-RA">
    <property type="protein sequence ID" value="ASIC020411-PA"/>
    <property type="gene ID" value="ASIC020411"/>
</dbReference>
<reference evidence="2" key="2">
    <citation type="submission" date="2020-05" db="UniProtKB">
        <authorList>
            <consortium name="EnsemblMetazoa"/>
        </authorList>
    </citation>
    <scope>IDENTIFICATION</scope>
</reference>
<evidence type="ECO:0000313" key="1">
    <source>
        <dbReference type="EMBL" id="KFB52291.1"/>
    </source>
</evidence>